<reference evidence="2" key="1">
    <citation type="submission" date="2020-11" db="EMBL/GenBank/DDBJ databases">
        <title>Genome seq and assembly of Planobacterium sp.</title>
        <authorList>
            <person name="Chhetri G."/>
        </authorList>
    </citation>
    <scope>NUCLEOTIDE SEQUENCE</scope>
    <source>
        <strain evidence="2">GCR5</strain>
    </source>
</reference>
<sequence>MRPLMTLLFLSCFCWSFSQGALAKGQFEMEGGNYTIEVKMEGGNLVVVEPNRTTPYTMEKPNRYKYYHEGFNKTYYVDIVDPNTLHFTSSNTSTTTVMKRANAQAIAAAGERHAQFSKIAEKYKALAQDDSPEVQAWTFCAAAAHAGAMKTEEEYREYAYQSARALLPIMVSARNNPCSDAIPQELWNKALSEMN</sequence>
<evidence type="ECO:0000313" key="3">
    <source>
        <dbReference type="Proteomes" id="UP000694480"/>
    </source>
</evidence>
<dbReference type="AlphaFoldDB" id="A0A930YVS7"/>
<keyword evidence="1" id="KW-0732">Signal</keyword>
<feature type="signal peptide" evidence="1">
    <location>
        <begin position="1"/>
        <end position="23"/>
    </location>
</feature>
<dbReference type="Proteomes" id="UP000694480">
    <property type="component" value="Unassembled WGS sequence"/>
</dbReference>
<organism evidence="2 3">
    <name type="scientific">Planobacterium oryzisoli</name>
    <dbReference type="NCBI Taxonomy" id="2771435"/>
    <lineage>
        <taxon>Bacteria</taxon>
        <taxon>Pseudomonadati</taxon>
        <taxon>Bacteroidota</taxon>
        <taxon>Flavobacteriia</taxon>
        <taxon>Flavobacteriales</taxon>
        <taxon>Weeksellaceae</taxon>
        <taxon>Chryseobacterium group</taxon>
        <taxon>Chryseobacterium</taxon>
    </lineage>
</organism>
<gene>
    <name evidence="2" type="ORF">IC612_05820</name>
</gene>
<name>A0A930YVS7_9FLAO</name>
<keyword evidence="3" id="KW-1185">Reference proteome</keyword>
<comment type="caution">
    <text evidence="2">The sequence shown here is derived from an EMBL/GenBank/DDBJ whole genome shotgun (WGS) entry which is preliminary data.</text>
</comment>
<accession>A0A930YVS7</accession>
<evidence type="ECO:0000313" key="2">
    <source>
        <dbReference type="EMBL" id="MBF5027313.1"/>
    </source>
</evidence>
<protein>
    <recommendedName>
        <fullName evidence="4">DUF4369 domain-containing protein</fullName>
    </recommendedName>
</protein>
<dbReference type="EMBL" id="JADKYY010000006">
    <property type="protein sequence ID" value="MBF5027313.1"/>
    <property type="molecule type" value="Genomic_DNA"/>
</dbReference>
<feature type="chain" id="PRO_5037091085" description="DUF4369 domain-containing protein" evidence="1">
    <location>
        <begin position="24"/>
        <end position="195"/>
    </location>
</feature>
<evidence type="ECO:0008006" key="4">
    <source>
        <dbReference type="Google" id="ProtNLM"/>
    </source>
</evidence>
<evidence type="ECO:0000256" key="1">
    <source>
        <dbReference type="SAM" id="SignalP"/>
    </source>
</evidence>
<dbReference type="RefSeq" id="WP_194739244.1">
    <property type="nucleotide sequence ID" value="NZ_JADKYY010000006.1"/>
</dbReference>
<proteinExistence type="predicted"/>